<name>A0ABW1IMZ4_9BACL</name>
<reference evidence="2" key="1">
    <citation type="journal article" date="2019" name="Int. J. Syst. Evol. Microbiol.">
        <title>The Global Catalogue of Microorganisms (GCM) 10K type strain sequencing project: providing services to taxonomists for standard genome sequencing and annotation.</title>
        <authorList>
            <consortium name="The Broad Institute Genomics Platform"/>
            <consortium name="The Broad Institute Genome Sequencing Center for Infectious Disease"/>
            <person name="Wu L."/>
            <person name="Ma J."/>
        </authorList>
    </citation>
    <scope>NUCLEOTIDE SEQUENCE [LARGE SCALE GENOMIC DNA]</scope>
    <source>
        <strain evidence="2">CCM 8749</strain>
    </source>
</reference>
<dbReference type="RefSeq" id="WP_379893748.1">
    <property type="nucleotide sequence ID" value="NZ_CBCSCT010000126.1"/>
</dbReference>
<accession>A0ABW1IMZ4</accession>
<dbReference type="EMBL" id="JBHSQV010000086">
    <property type="protein sequence ID" value="MFC5986412.1"/>
    <property type="molecule type" value="Genomic_DNA"/>
</dbReference>
<proteinExistence type="predicted"/>
<dbReference type="Pfam" id="PF11553">
    <property type="entry name" value="DUF3231"/>
    <property type="match status" value="1"/>
</dbReference>
<sequence>MTNIFEAVSGIFQTLNAPEPKPSMHVGEVMDVWKYLGLIEEIIVFEQIGRNMTTDKDLLELLDEAIKMCSAQSDRLKMLMETEGIPQPDLPEDKPRSEANAVPMGVKLTDTEIANILSAKLLVTVMECARNMTECVRNDIGAMWANFFYEQAKLGARAKTMMRKNGWLKIPPAYSPPWCTRSLTIPGELIVIFVKAENRKLILALYFTICELAFIFENLHLHMGHVFLYLSHGSVVSEVFVKYYRV</sequence>
<dbReference type="InterPro" id="IPR021617">
    <property type="entry name" value="DUF3231"/>
</dbReference>
<keyword evidence="2" id="KW-1185">Reference proteome</keyword>
<dbReference type="InterPro" id="IPR012347">
    <property type="entry name" value="Ferritin-like"/>
</dbReference>
<gene>
    <name evidence="1" type="ORF">ACFPXP_08200</name>
</gene>
<protein>
    <submittedName>
        <fullName evidence="1">DUF3231 family protein</fullName>
    </submittedName>
</protein>
<dbReference type="Gene3D" id="1.20.1260.10">
    <property type="match status" value="1"/>
</dbReference>
<dbReference type="Proteomes" id="UP001596250">
    <property type="component" value="Unassembled WGS sequence"/>
</dbReference>
<comment type="caution">
    <text evidence="1">The sequence shown here is derived from an EMBL/GenBank/DDBJ whole genome shotgun (WGS) entry which is preliminary data.</text>
</comment>
<evidence type="ECO:0000313" key="2">
    <source>
        <dbReference type="Proteomes" id="UP001596250"/>
    </source>
</evidence>
<organism evidence="1 2">
    <name type="scientific">Marinicrinis lubricantis</name>
    <dbReference type="NCBI Taxonomy" id="2086470"/>
    <lineage>
        <taxon>Bacteria</taxon>
        <taxon>Bacillati</taxon>
        <taxon>Bacillota</taxon>
        <taxon>Bacilli</taxon>
        <taxon>Bacillales</taxon>
        <taxon>Paenibacillaceae</taxon>
    </lineage>
</organism>
<evidence type="ECO:0000313" key="1">
    <source>
        <dbReference type="EMBL" id="MFC5986412.1"/>
    </source>
</evidence>